<evidence type="ECO:0000313" key="1">
    <source>
        <dbReference type="EnsemblMetazoa" id="CJA06381.1"/>
    </source>
</evidence>
<proteinExistence type="predicted"/>
<evidence type="ECO:0000313" key="2">
    <source>
        <dbReference type="Proteomes" id="UP000005237"/>
    </source>
</evidence>
<keyword evidence="2" id="KW-1185">Reference proteome</keyword>
<sequence length="77" mass="9004">MDEKLEWLYKLYDPKEKGEITWDRLFYVITSMDDLMGEQISFNDTSNIKSLVNVQADTQGPTIQGIISAKEQTRFLR</sequence>
<protein>
    <recommendedName>
        <fullName evidence="3">EF-hand domain-containing protein</fullName>
    </recommendedName>
</protein>
<dbReference type="Gene3D" id="1.10.238.10">
    <property type="entry name" value="EF-hand"/>
    <property type="match status" value="1"/>
</dbReference>
<organism evidence="1 2">
    <name type="scientific">Caenorhabditis japonica</name>
    <dbReference type="NCBI Taxonomy" id="281687"/>
    <lineage>
        <taxon>Eukaryota</taxon>
        <taxon>Metazoa</taxon>
        <taxon>Ecdysozoa</taxon>
        <taxon>Nematoda</taxon>
        <taxon>Chromadorea</taxon>
        <taxon>Rhabditida</taxon>
        <taxon>Rhabditina</taxon>
        <taxon>Rhabditomorpha</taxon>
        <taxon>Rhabditoidea</taxon>
        <taxon>Rhabditidae</taxon>
        <taxon>Peloderinae</taxon>
        <taxon>Caenorhabditis</taxon>
    </lineage>
</organism>
<dbReference type="EnsemblMetazoa" id="CJA06381.1">
    <property type="protein sequence ID" value="CJA06381.1"/>
    <property type="gene ID" value="WBGene00125585"/>
</dbReference>
<dbReference type="InterPro" id="IPR011992">
    <property type="entry name" value="EF-hand-dom_pair"/>
</dbReference>
<reference evidence="2" key="1">
    <citation type="submission" date="2010-08" db="EMBL/GenBank/DDBJ databases">
        <authorList>
            <consortium name="Caenorhabditis japonica Sequencing Consortium"/>
            <person name="Wilson R.K."/>
        </authorList>
    </citation>
    <scope>NUCLEOTIDE SEQUENCE [LARGE SCALE GENOMIC DNA]</scope>
    <source>
        <strain evidence="2">DF5081</strain>
    </source>
</reference>
<name>A0A8R1DMS9_CAEJA</name>
<dbReference type="AlphaFoldDB" id="A0A8R1DMS9"/>
<accession>A0A8R1DMS9</accession>
<dbReference type="Proteomes" id="UP000005237">
    <property type="component" value="Unassembled WGS sequence"/>
</dbReference>
<reference evidence="1" key="2">
    <citation type="submission" date="2022-06" db="UniProtKB">
        <authorList>
            <consortium name="EnsemblMetazoa"/>
        </authorList>
    </citation>
    <scope>IDENTIFICATION</scope>
    <source>
        <strain evidence="1">DF5081</strain>
    </source>
</reference>
<evidence type="ECO:0008006" key="3">
    <source>
        <dbReference type="Google" id="ProtNLM"/>
    </source>
</evidence>
<dbReference type="SUPFAM" id="SSF47473">
    <property type="entry name" value="EF-hand"/>
    <property type="match status" value="1"/>
</dbReference>